<evidence type="ECO:0000256" key="1">
    <source>
        <dbReference type="ARBA" id="ARBA00004141"/>
    </source>
</evidence>
<dbReference type="InterPro" id="IPR018422">
    <property type="entry name" value="Cation/H_exchanger_CPA1"/>
</dbReference>
<name>A0A5D2APJ1_GOSDA</name>
<reference evidence="16 17" key="1">
    <citation type="submission" date="2019-06" db="EMBL/GenBank/DDBJ databases">
        <title>WGS assembly of Gossypium darwinii.</title>
        <authorList>
            <person name="Chen Z.J."/>
            <person name="Sreedasyam A."/>
            <person name="Ando A."/>
            <person name="Song Q."/>
            <person name="De L."/>
            <person name="Hulse-Kemp A."/>
            <person name="Ding M."/>
            <person name="Ye W."/>
            <person name="Kirkbride R."/>
            <person name="Jenkins J."/>
            <person name="Plott C."/>
            <person name="Lovell J."/>
            <person name="Lin Y.-M."/>
            <person name="Vaughn R."/>
            <person name="Liu B."/>
            <person name="Li W."/>
            <person name="Simpson S."/>
            <person name="Scheffler B."/>
            <person name="Saski C."/>
            <person name="Grover C."/>
            <person name="Hu G."/>
            <person name="Conover J."/>
            <person name="Carlson J."/>
            <person name="Shu S."/>
            <person name="Boston L."/>
            <person name="Williams M."/>
            <person name="Peterson D."/>
            <person name="Mcgee K."/>
            <person name="Jones D."/>
            <person name="Wendel J."/>
            <person name="Stelly D."/>
            <person name="Grimwood J."/>
            <person name="Schmutz J."/>
        </authorList>
    </citation>
    <scope>NUCLEOTIDE SEQUENCE [LARGE SCALE GENOMIC DNA]</scope>
    <source>
        <strain evidence="16">1808015.09</strain>
    </source>
</reference>
<keyword evidence="13" id="KW-0050">Antiport</keyword>
<comment type="subcellular location">
    <subcellularLocation>
        <location evidence="1">Membrane</location>
        <topology evidence="1">Multi-pass membrane protein</topology>
    </subcellularLocation>
</comment>
<feature type="transmembrane region" description="Helical" evidence="14">
    <location>
        <begin position="344"/>
        <end position="364"/>
    </location>
</feature>
<evidence type="ECO:0000256" key="5">
    <source>
        <dbReference type="ARBA" id="ARBA00022958"/>
    </source>
</evidence>
<evidence type="ECO:0000256" key="8">
    <source>
        <dbReference type="ARBA" id="ARBA00023065"/>
    </source>
</evidence>
<dbReference type="PANTHER" id="PTHR10110:SF117">
    <property type="entry name" value="SODIUM_HYDROGEN EXCHANGER 2"/>
    <property type="match status" value="1"/>
</dbReference>
<keyword evidence="7" id="KW-0915">Sodium</keyword>
<keyword evidence="2 13" id="KW-0813">Transport</keyword>
<dbReference type="GO" id="GO:0090333">
    <property type="term" value="P:regulation of stomatal closure"/>
    <property type="evidence" value="ECO:0007669"/>
    <property type="project" value="TreeGrafter"/>
</dbReference>
<keyword evidence="6 14" id="KW-1133">Transmembrane helix</keyword>
<keyword evidence="5" id="KW-0630">Potassium</keyword>
<feature type="transmembrane region" description="Helical" evidence="14">
    <location>
        <begin position="85"/>
        <end position="102"/>
    </location>
</feature>
<keyword evidence="9 14" id="KW-0472">Membrane</keyword>
<protein>
    <recommendedName>
        <fullName evidence="13">Sodium/hydrogen exchanger</fullName>
    </recommendedName>
</protein>
<dbReference type="InterPro" id="IPR006153">
    <property type="entry name" value="Cation/H_exchanger_TM"/>
</dbReference>
<dbReference type="GO" id="GO:0005886">
    <property type="term" value="C:plasma membrane"/>
    <property type="evidence" value="ECO:0007669"/>
    <property type="project" value="TreeGrafter"/>
</dbReference>
<dbReference type="Gene3D" id="6.10.140.1330">
    <property type="match status" value="1"/>
</dbReference>
<dbReference type="AlphaFoldDB" id="A0A5D2APJ1"/>
<evidence type="ECO:0000256" key="14">
    <source>
        <dbReference type="SAM" id="Phobius"/>
    </source>
</evidence>
<feature type="domain" description="Cation/H+ exchanger transmembrane" evidence="15">
    <location>
        <begin position="31"/>
        <end position="443"/>
    </location>
</feature>
<proteinExistence type="inferred from homology"/>
<dbReference type="GO" id="GO:0098719">
    <property type="term" value="P:sodium ion import across plasma membrane"/>
    <property type="evidence" value="ECO:0007669"/>
    <property type="project" value="TreeGrafter"/>
</dbReference>
<dbReference type="PRINTS" id="PR01084">
    <property type="entry name" value="NAHEXCHNGR"/>
</dbReference>
<evidence type="ECO:0000256" key="6">
    <source>
        <dbReference type="ARBA" id="ARBA00022989"/>
    </source>
</evidence>
<dbReference type="Pfam" id="PF00999">
    <property type="entry name" value="Na_H_Exchanger"/>
    <property type="match status" value="1"/>
</dbReference>
<keyword evidence="3" id="KW-0633">Potassium transport</keyword>
<feature type="transmembrane region" description="Helical" evidence="14">
    <location>
        <begin position="219"/>
        <end position="241"/>
    </location>
</feature>
<evidence type="ECO:0000256" key="13">
    <source>
        <dbReference type="RuleBase" id="RU003722"/>
    </source>
</evidence>
<feature type="transmembrane region" description="Helical" evidence="14">
    <location>
        <begin position="56"/>
        <end position="73"/>
    </location>
</feature>
<dbReference type="GO" id="GO:0015385">
    <property type="term" value="F:sodium:proton antiporter activity"/>
    <property type="evidence" value="ECO:0007669"/>
    <property type="project" value="InterPro"/>
</dbReference>
<sequence>MVAPHLAAVFTKLQTLSTSDYASVVSMNIFVALLCACIVIGHLLEENRWMNESITALIIGVFTGVIILLTSGGKSSHLLVFSEDLFFIYLLPPIIFNAGFQVKKKQFFRNFITIMLFGAVGTLISCTIISLGVINFFKEMDIGSLDIGDFLAIGAIFAATDSVCTLQVLNQDETPLLYSLVLGEGVVNDATSVVLFNAIQSFDLVNTSPRILLEFIGSFLYLFLASTMLGVIVGLVSAYIIKKLYFGRHSTDREFALMMLMAYLSYIMAELFYLSGILTVFFCGIVMSHYTWHNVTESSRVTTKHAFATLSFVAETFLFLYVGMDALDMEKWRFVSDSPGTSVAVSAVLMGLVMVGRAAFVFPLSFLSNLAKKSASEKISFREQIIIWWAGLMRGAVSMALAYNQFTRGGHTQLRGNAIMITSTITIVLFSTVVFGLMTKPLIRFLLPHPKPTASMLSDQSTPKSMEAPFLGSGQDSFDDSLIGVHRPNSIRVLLTTPAHTVHYYWRKFDYAFMRPMFGGRGFVPFVPGSPTERSEPNLPQWQ</sequence>
<keyword evidence="8 13" id="KW-0406">Ion transport</keyword>
<evidence type="ECO:0000256" key="4">
    <source>
        <dbReference type="ARBA" id="ARBA00022692"/>
    </source>
</evidence>
<evidence type="ECO:0000256" key="2">
    <source>
        <dbReference type="ARBA" id="ARBA00022448"/>
    </source>
</evidence>
<dbReference type="GO" id="GO:0051453">
    <property type="term" value="P:regulation of intracellular pH"/>
    <property type="evidence" value="ECO:0007669"/>
    <property type="project" value="TreeGrafter"/>
</dbReference>
<dbReference type="PANTHER" id="PTHR10110">
    <property type="entry name" value="SODIUM/HYDROGEN EXCHANGER"/>
    <property type="match status" value="1"/>
</dbReference>
<keyword evidence="17" id="KW-1185">Reference proteome</keyword>
<accession>A0A5D2APJ1</accession>
<evidence type="ECO:0000256" key="9">
    <source>
        <dbReference type="ARBA" id="ARBA00023136"/>
    </source>
</evidence>
<evidence type="ECO:0000256" key="10">
    <source>
        <dbReference type="ARBA" id="ARBA00023201"/>
    </source>
</evidence>
<feature type="transmembrane region" description="Helical" evidence="14">
    <location>
        <begin position="418"/>
        <end position="438"/>
    </location>
</feature>
<evidence type="ECO:0000256" key="12">
    <source>
        <dbReference type="ARBA" id="ARBA00047912"/>
    </source>
</evidence>
<dbReference type="InterPro" id="IPR004709">
    <property type="entry name" value="NaH_exchanger"/>
</dbReference>
<evidence type="ECO:0000313" key="16">
    <source>
        <dbReference type="EMBL" id="TYG46761.1"/>
    </source>
</evidence>
<feature type="transmembrane region" description="Helical" evidence="14">
    <location>
        <begin position="305"/>
        <end position="324"/>
    </location>
</feature>
<evidence type="ECO:0000256" key="3">
    <source>
        <dbReference type="ARBA" id="ARBA00022538"/>
    </source>
</evidence>
<feature type="transmembrane region" description="Helical" evidence="14">
    <location>
        <begin position="114"/>
        <end position="138"/>
    </location>
</feature>
<dbReference type="NCBIfam" id="TIGR00840">
    <property type="entry name" value="b_cpa1"/>
    <property type="match status" value="1"/>
</dbReference>
<organism evidence="16 17">
    <name type="scientific">Gossypium darwinii</name>
    <name type="common">Darwin's cotton</name>
    <name type="synonym">Gossypium barbadense var. darwinii</name>
    <dbReference type="NCBI Taxonomy" id="34276"/>
    <lineage>
        <taxon>Eukaryota</taxon>
        <taxon>Viridiplantae</taxon>
        <taxon>Streptophyta</taxon>
        <taxon>Embryophyta</taxon>
        <taxon>Tracheophyta</taxon>
        <taxon>Spermatophyta</taxon>
        <taxon>Magnoliopsida</taxon>
        <taxon>eudicotyledons</taxon>
        <taxon>Gunneridae</taxon>
        <taxon>Pentapetalae</taxon>
        <taxon>rosids</taxon>
        <taxon>malvids</taxon>
        <taxon>Malvales</taxon>
        <taxon>Malvaceae</taxon>
        <taxon>Malvoideae</taxon>
        <taxon>Gossypium</taxon>
    </lineage>
</organism>
<dbReference type="GO" id="GO:0015386">
    <property type="term" value="F:potassium:proton antiporter activity"/>
    <property type="evidence" value="ECO:0007669"/>
    <property type="project" value="TreeGrafter"/>
</dbReference>
<feature type="transmembrane region" description="Helical" evidence="14">
    <location>
        <begin position="21"/>
        <end position="44"/>
    </location>
</feature>
<comment type="similarity">
    <text evidence="13">Belongs to the monovalent cation:proton antiporter 1 (CPA1) transporter (TC 2.A.36) family.</text>
</comment>
<comment type="catalytic activity">
    <reaction evidence="12">
        <text>K(+)(in) + H(+)(out) = K(+)(out) + H(+)(in)</text>
        <dbReference type="Rhea" id="RHEA:29467"/>
        <dbReference type="ChEBI" id="CHEBI:15378"/>
        <dbReference type="ChEBI" id="CHEBI:29103"/>
    </reaction>
</comment>
<gene>
    <name evidence="16" type="ORF">ES288_D11G282000v1</name>
</gene>
<evidence type="ECO:0000313" key="17">
    <source>
        <dbReference type="Proteomes" id="UP000323506"/>
    </source>
</evidence>
<evidence type="ECO:0000259" key="15">
    <source>
        <dbReference type="Pfam" id="PF00999"/>
    </source>
</evidence>
<keyword evidence="4 13" id="KW-0812">Transmembrane</keyword>
<dbReference type="EMBL" id="CM017711">
    <property type="protein sequence ID" value="TYG46761.1"/>
    <property type="molecule type" value="Genomic_DNA"/>
</dbReference>
<evidence type="ECO:0000256" key="11">
    <source>
        <dbReference type="ARBA" id="ARBA00047524"/>
    </source>
</evidence>
<comment type="catalytic activity">
    <reaction evidence="11">
        <text>Na(+)(in) + H(+)(out) = Na(+)(out) + H(+)(in)</text>
        <dbReference type="Rhea" id="RHEA:29419"/>
        <dbReference type="ChEBI" id="CHEBI:15378"/>
        <dbReference type="ChEBI" id="CHEBI:29101"/>
    </reaction>
</comment>
<feature type="transmembrane region" description="Helical" evidence="14">
    <location>
        <begin position="385"/>
        <end position="406"/>
    </location>
</feature>
<keyword evidence="10 13" id="KW-0739">Sodium transport</keyword>
<evidence type="ECO:0000256" key="7">
    <source>
        <dbReference type="ARBA" id="ARBA00023053"/>
    </source>
</evidence>
<dbReference type="Proteomes" id="UP000323506">
    <property type="component" value="Chromosome D11"/>
</dbReference>